<dbReference type="PANTHER" id="PTHR43280:SF2">
    <property type="entry name" value="HTH-TYPE TRANSCRIPTIONAL REGULATOR EXSA"/>
    <property type="match status" value="1"/>
</dbReference>
<evidence type="ECO:0000256" key="1">
    <source>
        <dbReference type="ARBA" id="ARBA00023015"/>
    </source>
</evidence>
<keyword evidence="3" id="KW-0804">Transcription</keyword>
<evidence type="ECO:0000313" key="7">
    <source>
        <dbReference type="Proteomes" id="UP000616779"/>
    </source>
</evidence>
<dbReference type="Pfam" id="PF12833">
    <property type="entry name" value="HTH_18"/>
    <property type="match status" value="1"/>
</dbReference>
<evidence type="ECO:0000256" key="4">
    <source>
        <dbReference type="SAM" id="Phobius"/>
    </source>
</evidence>
<reference evidence="6 7" key="1">
    <citation type="submission" date="2019-10" db="EMBL/GenBank/DDBJ databases">
        <title>Description of Paenibacillus terrestris sp. nov.</title>
        <authorList>
            <person name="Carlier A."/>
            <person name="Qi S."/>
        </authorList>
    </citation>
    <scope>NUCLEOTIDE SEQUENCE [LARGE SCALE GENOMIC DNA]</scope>
    <source>
        <strain evidence="6 7">LMG 31458</strain>
    </source>
</reference>
<keyword evidence="2" id="KW-0238">DNA-binding</keyword>
<dbReference type="Proteomes" id="UP000616779">
    <property type="component" value="Unassembled WGS sequence"/>
</dbReference>
<dbReference type="SMART" id="SM00342">
    <property type="entry name" value="HTH_ARAC"/>
    <property type="match status" value="1"/>
</dbReference>
<evidence type="ECO:0000259" key="5">
    <source>
        <dbReference type="PROSITE" id="PS01124"/>
    </source>
</evidence>
<proteinExistence type="predicted"/>
<name>A0ABX1Y0W5_9BACL</name>
<feature type="domain" description="HTH araC/xylS-type" evidence="5">
    <location>
        <begin position="591"/>
        <end position="689"/>
    </location>
</feature>
<dbReference type="PRINTS" id="PR00032">
    <property type="entry name" value="HTHARAC"/>
</dbReference>
<evidence type="ECO:0000256" key="3">
    <source>
        <dbReference type="ARBA" id="ARBA00023163"/>
    </source>
</evidence>
<feature type="transmembrane region" description="Helical" evidence="4">
    <location>
        <begin position="260"/>
        <end position="280"/>
    </location>
</feature>
<dbReference type="PROSITE" id="PS01124">
    <property type="entry name" value="HTH_ARAC_FAMILY_2"/>
    <property type="match status" value="1"/>
</dbReference>
<dbReference type="SUPFAM" id="SSF46689">
    <property type="entry name" value="Homeodomain-like"/>
    <property type="match status" value="2"/>
</dbReference>
<keyword evidence="4" id="KW-0812">Transmembrane</keyword>
<keyword evidence="4" id="KW-1133">Transmembrane helix</keyword>
<evidence type="ECO:0000256" key="2">
    <source>
        <dbReference type="ARBA" id="ARBA00023125"/>
    </source>
</evidence>
<gene>
    <name evidence="6" type="ORF">GC098_24020</name>
</gene>
<comment type="caution">
    <text evidence="6">The sequence shown here is derived from an EMBL/GenBank/DDBJ whole genome shotgun (WGS) entry which is preliminary data.</text>
</comment>
<dbReference type="PANTHER" id="PTHR43280">
    <property type="entry name" value="ARAC-FAMILY TRANSCRIPTIONAL REGULATOR"/>
    <property type="match status" value="1"/>
</dbReference>
<organism evidence="6 7">
    <name type="scientific">Paenibacillus phytorum</name>
    <dbReference type="NCBI Taxonomy" id="2654977"/>
    <lineage>
        <taxon>Bacteria</taxon>
        <taxon>Bacillati</taxon>
        <taxon>Bacillota</taxon>
        <taxon>Bacilli</taxon>
        <taxon>Bacillales</taxon>
        <taxon>Paenibacillaceae</taxon>
        <taxon>Paenibacillus</taxon>
    </lineage>
</organism>
<evidence type="ECO:0000313" key="6">
    <source>
        <dbReference type="EMBL" id="NOU74426.1"/>
    </source>
</evidence>
<dbReference type="EMBL" id="WHOA01000165">
    <property type="protein sequence ID" value="NOU74426.1"/>
    <property type="molecule type" value="Genomic_DNA"/>
</dbReference>
<protein>
    <submittedName>
        <fullName evidence="6">Helix-turn-helix domain-containing protein</fullName>
    </submittedName>
</protein>
<sequence>MAHVLVVRTIEKDAENLNDVIISHFSKQTDTALDSLKTNMINMLNSSNLTSLLRTVDDSRENQQRTEQLHSLREQLMKLQSDKLVSKVFLYFVNHDLVVDVDIYTDKEYYFDFSYPLDEQQRKAYMSYFTGKKMMDFTDPSTIGMSALMSYPFNSDKPDVYLVVDFAEDKVQEQISIPEKWVTGTAIASSQGLIMNQVGLTDKEAKAVMERTHANSKGSQFLITNEVAMSLVKSSFDDSWYYVTIADLRTLMKPAYITRVISWAFLVFFLVVGSFVSYYLSRRVYRPIKEITEENKELSQRVSGMFPVLQELFVTKILLGEYRDALSIEYYAKEIEFTYNKNAMRTVLCIAFHYNSPAYERLSETSKSFLFMELKERIVKSSPSLVWLCQTKPDVMACVVLHDPFLHFGAEEAANIVSLLLEQYSEYFKATIGIGKTVNATEELHESYKLALSVLQNRGLDSDVEICRGPNVWDRTQWESFLSVQDVNRIFNQFKTREYDKLLHSAFEMLEVGIRKNATAIQAKYLCTDVLNTWIRAVETEHNDFNVPFFSDLFERLGRCMTWDELKACFQDIHSVLFRTEEPDQRAKQFSEILDYIHAHYNEELSIEYFAGLLNMSNGHFSRTFKEEVGEKYVEYIAKYRLMKAKQFLLETDMKIDDIAEKVGYWGRNSFIRTFRKYEGITPAKYRTINH</sequence>
<accession>A0ABX1Y0W5</accession>
<dbReference type="InterPro" id="IPR018060">
    <property type="entry name" value="HTH_AraC"/>
</dbReference>
<dbReference type="Gene3D" id="1.10.10.60">
    <property type="entry name" value="Homeodomain-like"/>
    <property type="match status" value="2"/>
</dbReference>
<keyword evidence="7" id="KW-1185">Reference proteome</keyword>
<dbReference type="InterPro" id="IPR009057">
    <property type="entry name" value="Homeodomain-like_sf"/>
</dbReference>
<keyword evidence="1" id="KW-0805">Transcription regulation</keyword>
<dbReference type="InterPro" id="IPR020449">
    <property type="entry name" value="Tscrpt_reg_AraC-type_HTH"/>
</dbReference>
<dbReference type="InterPro" id="IPR018062">
    <property type="entry name" value="HTH_AraC-typ_CS"/>
</dbReference>
<dbReference type="PROSITE" id="PS00041">
    <property type="entry name" value="HTH_ARAC_FAMILY_1"/>
    <property type="match status" value="1"/>
</dbReference>
<keyword evidence="4" id="KW-0472">Membrane</keyword>